<comment type="caution">
    <text evidence="1">The sequence shown here is derived from an EMBL/GenBank/DDBJ whole genome shotgun (WGS) entry which is preliminary data.</text>
</comment>
<dbReference type="Pfam" id="PF00702">
    <property type="entry name" value="Hydrolase"/>
    <property type="match status" value="1"/>
</dbReference>
<evidence type="ECO:0000313" key="1">
    <source>
        <dbReference type="EMBL" id="RIV18697.1"/>
    </source>
</evidence>
<dbReference type="InterPro" id="IPR023214">
    <property type="entry name" value="HAD_sf"/>
</dbReference>
<dbReference type="NCBIfam" id="TIGR01509">
    <property type="entry name" value="HAD-SF-IA-v3"/>
    <property type="match status" value="1"/>
</dbReference>
<sequence length="206" mass="24043">MTTTQPIKALFLDIGGVLLTNGWDRNARRRAADLFGLDHDELNERHHLTFDTYEEGKLSLDDYLKRIVFYEERSFSELEFTRFIMEQSQPFPDMIQLISQLKQRHGLKLLAVNNEGREINEYRIKQFGLGAFIDAFVSSCYVHFRKPDTDLFRLALDVAQVDPQQVVYIDDRHMFVEVARSMGMNCLHHTSYESTRQVLADYGLSL</sequence>
<organism evidence="1 2">
    <name type="scientific">Fibrisoma montanum</name>
    <dbReference type="NCBI Taxonomy" id="2305895"/>
    <lineage>
        <taxon>Bacteria</taxon>
        <taxon>Pseudomonadati</taxon>
        <taxon>Bacteroidota</taxon>
        <taxon>Cytophagia</taxon>
        <taxon>Cytophagales</taxon>
        <taxon>Spirosomataceae</taxon>
        <taxon>Fibrisoma</taxon>
    </lineage>
</organism>
<dbReference type="PRINTS" id="PR00413">
    <property type="entry name" value="HADHALOGNASE"/>
</dbReference>
<dbReference type="SUPFAM" id="SSF56784">
    <property type="entry name" value="HAD-like"/>
    <property type="match status" value="1"/>
</dbReference>
<dbReference type="CDD" id="cd02603">
    <property type="entry name" value="HAD_sEH-N_like"/>
    <property type="match status" value="1"/>
</dbReference>
<proteinExistence type="predicted"/>
<dbReference type="SFLD" id="SFLDS00003">
    <property type="entry name" value="Haloacid_Dehalogenase"/>
    <property type="match status" value="1"/>
</dbReference>
<reference evidence="1 2" key="1">
    <citation type="submission" date="2018-08" db="EMBL/GenBank/DDBJ databases">
        <title>Fibrisoma montanum sp. nov., isolated from Danxia mountain soil.</title>
        <authorList>
            <person name="Huang Y."/>
        </authorList>
    </citation>
    <scope>NUCLEOTIDE SEQUENCE [LARGE SCALE GENOMIC DNA]</scope>
    <source>
        <strain evidence="1 2">HYT19</strain>
    </source>
</reference>
<dbReference type="EMBL" id="QXED01000010">
    <property type="protein sequence ID" value="RIV18697.1"/>
    <property type="molecule type" value="Genomic_DNA"/>
</dbReference>
<name>A0A418LZ94_9BACT</name>
<dbReference type="InterPro" id="IPR006439">
    <property type="entry name" value="HAD-SF_hydro_IA"/>
</dbReference>
<dbReference type="RefSeq" id="WP_119670935.1">
    <property type="nucleotide sequence ID" value="NZ_QXED01000010.1"/>
</dbReference>
<dbReference type="InterPro" id="IPR036412">
    <property type="entry name" value="HAD-like_sf"/>
</dbReference>
<dbReference type="SFLD" id="SFLDG01129">
    <property type="entry name" value="C1.5:_HAD__Beta-PGM__Phosphata"/>
    <property type="match status" value="1"/>
</dbReference>
<dbReference type="Gene3D" id="3.40.50.1000">
    <property type="entry name" value="HAD superfamily/HAD-like"/>
    <property type="match status" value="1"/>
</dbReference>
<accession>A0A418LZ94</accession>
<evidence type="ECO:0000313" key="2">
    <source>
        <dbReference type="Proteomes" id="UP000283523"/>
    </source>
</evidence>
<dbReference type="Gene3D" id="1.10.150.240">
    <property type="entry name" value="Putative phosphatase, domain 2"/>
    <property type="match status" value="1"/>
</dbReference>
<dbReference type="OrthoDB" id="9797415at2"/>
<dbReference type="AlphaFoldDB" id="A0A418LZ94"/>
<dbReference type="PANTHER" id="PTHR43611:SF3">
    <property type="entry name" value="FLAVIN MONONUCLEOTIDE HYDROLASE 1, CHLOROPLATIC"/>
    <property type="match status" value="1"/>
</dbReference>
<gene>
    <name evidence="1" type="ORF">DYU11_27395</name>
</gene>
<dbReference type="PANTHER" id="PTHR43611">
    <property type="entry name" value="ALPHA-D-GLUCOSE 1-PHOSPHATE PHOSPHATASE"/>
    <property type="match status" value="1"/>
</dbReference>
<protein>
    <submittedName>
        <fullName evidence="1">HAD family phosphatase</fullName>
    </submittedName>
</protein>
<keyword evidence="2" id="KW-1185">Reference proteome</keyword>
<dbReference type="Proteomes" id="UP000283523">
    <property type="component" value="Unassembled WGS sequence"/>
</dbReference>
<dbReference type="InterPro" id="IPR023198">
    <property type="entry name" value="PGP-like_dom2"/>
</dbReference>